<organism evidence="1 2">
    <name type="scientific">Batillaria attramentaria</name>
    <dbReference type="NCBI Taxonomy" id="370345"/>
    <lineage>
        <taxon>Eukaryota</taxon>
        <taxon>Metazoa</taxon>
        <taxon>Spiralia</taxon>
        <taxon>Lophotrochozoa</taxon>
        <taxon>Mollusca</taxon>
        <taxon>Gastropoda</taxon>
        <taxon>Caenogastropoda</taxon>
        <taxon>Sorbeoconcha</taxon>
        <taxon>Cerithioidea</taxon>
        <taxon>Batillariidae</taxon>
        <taxon>Batillaria</taxon>
    </lineage>
</organism>
<proteinExistence type="predicted"/>
<dbReference type="AlphaFoldDB" id="A0ABD0L2I1"/>
<sequence>MPASSILVCTHPRIIKGYRLLGDFVQLIQTIIAEPALGHQTNCFVRKYVAFLLLT</sequence>
<keyword evidence="2" id="KW-1185">Reference proteome</keyword>
<reference evidence="1 2" key="1">
    <citation type="journal article" date="2023" name="Sci. Data">
        <title>Genome assembly of the Korean intertidal mud-creeper Batillaria attramentaria.</title>
        <authorList>
            <person name="Patra A.K."/>
            <person name="Ho P.T."/>
            <person name="Jun S."/>
            <person name="Lee S.J."/>
            <person name="Kim Y."/>
            <person name="Won Y.J."/>
        </authorList>
    </citation>
    <scope>NUCLEOTIDE SEQUENCE [LARGE SCALE GENOMIC DNA]</scope>
    <source>
        <strain evidence="1">Wonlab-2016</strain>
    </source>
</reference>
<dbReference type="EMBL" id="JACVVK020000093">
    <property type="protein sequence ID" value="KAK7493428.1"/>
    <property type="molecule type" value="Genomic_DNA"/>
</dbReference>
<comment type="caution">
    <text evidence="1">The sequence shown here is derived from an EMBL/GenBank/DDBJ whole genome shotgun (WGS) entry which is preliminary data.</text>
</comment>
<name>A0ABD0L2I1_9CAEN</name>
<evidence type="ECO:0000313" key="2">
    <source>
        <dbReference type="Proteomes" id="UP001519460"/>
    </source>
</evidence>
<protein>
    <submittedName>
        <fullName evidence="1">Uncharacterized protein</fullName>
    </submittedName>
</protein>
<dbReference type="Proteomes" id="UP001519460">
    <property type="component" value="Unassembled WGS sequence"/>
</dbReference>
<evidence type="ECO:0000313" key="1">
    <source>
        <dbReference type="EMBL" id="KAK7493428.1"/>
    </source>
</evidence>
<feature type="non-terminal residue" evidence="1">
    <location>
        <position position="55"/>
    </location>
</feature>
<gene>
    <name evidence="1" type="ORF">BaRGS_00015328</name>
</gene>
<accession>A0ABD0L2I1</accession>